<sequence length="61" mass="6227">MFGKKIAKAIDSTAAKAYETGTKVGGKTGGKIADALSNAALGGLRSLIDQPCTCTRSNCKH</sequence>
<keyword evidence="2" id="KW-1185">Reference proteome</keyword>
<organism evidence="1 2">
    <name type="scientific">Kitasatospora gansuensis</name>
    <dbReference type="NCBI Taxonomy" id="258050"/>
    <lineage>
        <taxon>Bacteria</taxon>
        <taxon>Bacillati</taxon>
        <taxon>Actinomycetota</taxon>
        <taxon>Actinomycetes</taxon>
        <taxon>Kitasatosporales</taxon>
        <taxon>Streptomycetaceae</taxon>
        <taxon>Kitasatospora</taxon>
    </lineage>
</organism>
<reference evidence="1 2" key="1">
    <citation type="submission" date="2020-08" db="EMBL/GenBank/DDBJ databases">
        <title>Sequencing the genomes of 1000 actinobacteria strains.</title>
        <authorList>
            <person name="Klenk H.-P."/>
        </authorList>
    </citation>
    <scope>NUCLEOTIDE SEQUENCE [LARGE SCALE GENOMIC DNA]</scope>
    <source>
        <strain evidence="1 2">DSM 44786</strain>
    </source>
</reference>
<dbReference type="Proteomes" id="UP000573327">
    <property type="component" value="Unassembled WGS sequence"/>
</dbReference>
<dbReference type="RefSeq" id="WP_184917046.1">
    <property type="nucleotide sequence ID" value="NZ_JACHJR010000001.1"/>
</dbReference>
<name>A0A7W7WIZ9_9ACTN</name>
<protein>
    <submittedName>
        <fullName evidence="1">Uncharacterized protein</fullName>
    </submittedName>
</protein>
<evidence type="ECO:0000313" key="1">
    <source>
        <dbReference type="EMBL" id="MBB4948089.1"/>
    </source>
</evidence>
<accession>A0A7W7WIZ9</accession>
<dbReference type="AlphaFoldDB" id="A0A7W7WIZ9"/>
<evidence type="ECO:0000313" key="2">
    <source>
        <dbReference type="Proteomes" id="UP000573327"/>
    </source>
</evidence>
<proteinExistence type="predicted"/>
<comment type="caution">
    <text evidence="1">The sequence shown here is derived from an EMBL/GenBank/DDBJ whole genome shotgun (WGS) entry which is preliminary data.</text>
</comment>
<gene>
    <name evidence="1" type="ORF">F4556_003624</name>
</gene>
<dbReference type="EMBL" id="JACHJR010000001">
    <property type="protein sequence ID" value="MBB4948089.1"/>
    <property type="molecule type" value="Genomic_DNA"/>
</dbReference>